<comment type="caution">
    <text evidence="5">The sequence shown here is derived from an EMBL/GenBank/DDBJ whole genome shotgun (WGS) entry which is preliminary data.</text>
</comment>
<evidence type="ECO:0000313" key="5">
    <source>
        <dbReference type="EMBL" id="GEO20099.1"/>
    </source>
</evidence>
<keyword evidence="3 4" id="KW-0460">Magnesium</keyword>
<keyword evidence="1 4" id="KW-0479">Metal-binding</keyword>
<dbReference type="Proteomes" id="UP000321301">
    <property type="component" value="Unassembled WGS sequence"/>
</dbReference>
<evidence type="ECO:0000256" key="4">
    <source>
        <dbReference type="PIRSR" id="PIRSR600760-2"/>
    </source>
</evidence>
<feature type="binding site" evidence="4">
    <location>
        <position position="235"/>
    </location>
    <ligand>
        <name>Mg(2+)</name>
        <dbReference type="ChEBI" id="CHEBI:18420"/>
        <label>1</label>
        <note>catalytic</note>
    </ligand>
</feature>
<keyword evidence="2" id="KW-0378">Hydrolase</keyword>
<dbReference type="PROSITE" id="PS00629">
    <property type="entry name" value="IMP_1"/>
    <property type="match status" value="1"/>
</dbReference>
<dbReference type="AlphaFoldDB" id="A0A512C7C3"/>
<evidence type="ECO:0000256" key="2">
    <source>
        <dbReference type="ARBA" id="ARBA00022801"/>
    </source>
</evidence>
<dbReference type="PANTHER" id="PTHR20854:SF4">
    <property type="entry name" value="INOSITOL-1-MONOPHOSPHATASE-RELATED"/>
    <property type="match status" value="1"/>
</dbReference>
<dbReference type="GO" id="GO:0008934">
    <property type="term" value="F:inositol monophosphate 1-phosphatase activity"/>
    <property type="evidence" value="ECO:0007669"/>
    <property type="project" value="TreeGrafter"/>
</dbReference>
<evidence type="ECO:0000313" key="6">
    <source>
        <dbReference type="Proteomes" id="UP000321301"/>
    </source>
</evidence>
<evidence type="ECO:0000256" key="3">
    <source>
        <dbReference type="ARBA" id="ARBA00022842"/>
    </source>
</evidence>
<dbReference type="GO" id="GO:0006020">
    <property type="term" value="P:inositol metabolic process"/>
    <property type="evidence" value="ECO:0007669"/>
    <property type="project" value="TreeGrafter"/>
</dbReference>
<feature type="binding site" evidence="4">
    <location>
        <position position="98"/>
    </location>
    <ligand>
        <name>Mg(2+)</name>
        <dbReference type="ChEBI" id="CHEBI:18420"/>
        <label>1</label>
        <note>catalytic</note>
    </ligand>
</feature>
<name>A0A512C7C3_9BACT</name>
<dbReference type="RefSeq" id="WP_146947055.1">
    <property type="nucleotide sequence ID" value="NZ_BJYV01000001.1"/>
</dbReference>
<dbReference type="GO" id="GO:0046872">
    <property type="term" value="F:metal ion binding"/>
    <property type="evidence" value="ECO:0007669"/>
    <property type="project" value="UniProtKB-KW"/>
</dbReference>
<dbReference type="CDD" id="cd01637">
    <property type="entry name" value="IMPase_like"/>
    <property type="match status" value="1"/>
</dbReference>
<evidence type="ECO:0000256" key="1">
    <source>
        <dbReference type="ARBA" id="ARBA00022723"/>
    </source>
</evidence>
<accession>A0A512C7C3</accession>
<feature type="binding site" evidence="4">
    <location>
        <position position="99"/>
    </location>
    <ligand>
        <name>Mg(2+)</name>
        <dbReference type="ChEBI" id="CHEBI:18420"/>
        <label>1</label>
        <note>catalytic</note>
    </ligand>
</feature>
<dbReference type="PRINTS" id="PR00377">
    <property type="entry name" value="IMPHPHTASES"/>
</dbReference>
<dbReference type="InterPro" id="IPR020583">
    <property type="entry name" value="Inositol_monoP_metal-BS"/>
</dbReference>
<feature type="binding site" evidence="4">
    <location>
        <position position="78"/>
    </location>
    <ligand>
        <name>Mg(2+)</name>
        <dbReference type="ChEBI" id="CHEBI:18420"/>
        <label>1</label>
        <note>catalytic</note>
    </ligand>
</feature>
<dbReference type="Pfam" id="PF00459">
    <property type="entry name" value="Inositol_P"/>
    <property type="match status" value="1"/>
</dbReference>
<dbReference type="SUPFAM" id="SSF56655">
    <property type="entry name" value="Carbohydrate phosphatase"/>
    <property type="match status" value="1"/>
</dbReference>
<dbReference type="GO" id="GO:0007165">
    <property type="term" value="P:signal transduction"/>
    <property type="evidence" value="ECO:0007669"/>
    <property type="project" value="TreeGrafter"/>
</dbReference>
<evidence type="ECO:0008006" key="7">
    <source>
        <dbReference type="Google" id="ProtNLM"/>
    </source>
</evidence>
<dbReference type="Gene3D" id="3.30.540.10">
    <property type="entry name" value="Fructose-1,6-Bisphosphatase, subunit A, domain 1"/>
    <property type="match status" value="1"/>
</dbReference>
<reference evidence="5 6" key="1">
    <citation type="submission" date="2019-07" db="EMBL/GenBank/DDBJ databases">
        <title>Whole genome shotgun sequence of Cyclobacterium qasimii NBRC 106168.</title>
        <authorList>
            <person name="Hosoyama A."/>
            <person name="Uohara A."/>
            <person name="Ohji S."/>
            <person name="Ichikawa N."/>
        </authorList>
    </citation>
    <scope>NUCLEOTIDE SEQUENCE [LARGE SCALE GENOMIC DNA]</scope>
    <source>
        <strain evidence="5 6">NBRC 106168</strain>
    </source>
</reference>
<dbReference type="PANTHER" id="PTHR20854">
    <property type="entry name" value="INOSITOL MONOPHOSPHATASE"/>
    <property type="match status" value="1"/>
</dbReference>
<organism evidence="5 6">
    <name type="scientific">Cyclobacterium qasimii</name>
    <dbReference type="NCBI Taxonomy" id="1350429"/>
    <lineage>
        <taxon>Bacteria</taxon>
        <taxon>Pseudomonadati</taxon>
        <taxon>Bacteroidota</taxon>
        <taxon>Cytophagia</taxon>
        <taxon>Cytophagales</taxon>
        <taxon>Cyclobacteriaceae</taxon>
        <taxon>Cyclobacterium</taxon>
    </lineage>
</organism>
<protein>
    <recommendedName>
        <fullName evidence="7">Inositol monophosphatase</fullName>
    </recommendedName>
</protein>
<feature type="binding site" evidence="4">
    <location>
        <position position="96"/>
    </location>
    <ligand>
        <name>Mg(2+)</name>
        <dbReference type="ChEBI" id="CHEBI:18420"/>
        <label>1</label>
        <note>catalytic</note>
    </ligand>
</feature>
<gene>
    <name evidence="5" type="ORF">CQA01_06330</name>
</gene>
<dbReference type="Gene3D" id="3.40.190.80">
    <property type="match status" value="1"/>
</dbReference>
<keyword evidence="6" id="KW-1185">Reference proteome</keyword>
<dbReference type="EMBL" id="BJYV01000001">
    <property type="protein sequence ID" value="GEO20099.1"/>
    <property type="molecule type" value="Genomic_DNA"/>
</dbReference>
<proteinExistence type="predicted"/>
<comment type="cofactor">
    <cofactor evidence="4">
        <name>Mg(2+)</name>
        <dbReference type="ChEBI" id="CHEBI:18420"/>
    </cofactor>
</comment>
<sequence length="297" mass="33055">MLNKNNLSTLCQSAINASIEAGKLIQSQVDQPYTQQEKQGGDSKASQVVTEVDFKAQEIILQHLKSGIDQHDLGLLTEEAADDQSRLIKDYFWCIDPLDGTLPFTQQRAGYAVSIALVSRSGDPVIGVVYIPDEDLCYSAIRGEGIMLNGKPFNLDKTTYDDSLHVYLDRSMQGGSYFQDLKDKIKQWAEGQNYTNVNYHVGFGAVRNSLSVLSHKNACYFKFPKQKKGGGSIWDFAGTRLIFEELGLPVSNIKGENLHLNTPESTFMNQQGVVYASAEGIAEMVMKFNRAFDHDSF</sequence>
<dbReference type="InterPro" id="IPR000760">
    <property type="entry name" value="Inositol_monophosphatase-like"/>
</dbReference>